<dbReference type="GO" id="GO:0016787">
    <property type="term" value="F:hydrolase activity"/>
    <property type="evidence" value="ECO:0007669"/>
    <property type="project" value="UniProtKB-KW"/>
</dbReference>
<evidence type="ECO:0000256" key="2">
    <source>
        <dbReference type="ARBA" id="ARBA00012865"/>
    </source>
</evidence>
<evidence type="ECO:0000256" key="3">
    <source>
        <dbReference type="ARBA" id="ARBA00022801"/>
    </source>
</evidence>
<accession>A0ABW7GRI5</accession>
<dbReference type="Gene3D" id="3.40.710.10">
    <property type="entry name" value="DD-peptidase/beta-lactamase superfamily"/>
    <property type="match status" value="1"/>
</dbReference>
<dbReference type="PANTHER" id="PTHR43283">
    <property type="entry name" value="BETA-LACTAMASE-RELATED"/>
    <property type="match status" value="1"/>
</dbReference>
<reference evidence="8 9" key="1">
    <citation type="submission" date="2024-08" db="EMBL/GenBank/DDBJ databases">
        <authorList>
            <person name="Lu H."/>
        </authorList>
    </citation>
    <scope>NUCLEOTIDE SEQUENCE [LARGE SCALE GENOMIC DNA]</scope>
    <source>
        <strain evidence="8 9">DXS20W</strain>
    </source>
</reference>
<dbReference type="InterPro" id="IPR001586">
    <property type="entry name" value="Beta-lactam_class-C_AS"/>
</dbReference>
<dbReference type="PROSITE" id="PS00336">
    <property type="entry name" value="BETA_LACTAMASE_C"/>
    <property type="match status" value="1"/>
</dbReference>
<comment type="catalytic activity">
    <reaction evidence="5">
        <text>a beta-lactam + H2O = a substituted beta-amino acid</text>
        <dbReference type="Rhea" id="RHEA:20401"/>
        <dbReference type="ChEBI" id="CHEBI:15377"/>
        <dbReference type="ChEBI" id="CHEBI:35627"/>
        <dbReference type="ChEBI" id="CHEBI:140347"/>
        <dbReference type="EC" id="3.5.2.6"/>
    </reaction>
</comment>
<evidence type="ECO:0000313" key="8">
    <source>
        <dbReference type="EMBL" id="MFG6464581.1"/>
    </source>
</evidence>
<sequence length="555" mass="57615">MRRITLAGALLALSPLLQAAGSDADVDRLLAARLDGDRTGACVQAAVIEPGQVWRARRCAGTRADGPPAADAAFEIGSVSKTMLAALVAGLVDSGRWSLDDAVARHLPAGTDVPRQGERQILVRDLLTHASGLPVLPADLQGGTQADPYARLTEAGLLASLGKARLTRAIGSQAEYSNFGTMVLSVAVARSLGGNLEAALREQLFQPLGMATAYIAKPGRAAPATGHLPDGSPAPAWTIATNLAGVGMVKATLDDMVGYARGQLGDGPPALVARLQRTQQPLAHGFGMNWLLQQAQGRSLVLHEGGTGGFSSLVMLEPASRRAVVLLADTSLTDIGGLGDLGAALLGLPVPLQPRRAVDTPPALRQALAGDYTLGAMTLTIRDADGRLTVQAPGQPAFELRRDSRGDFYPLGLPALLRPEPPAPGQPVARFTWHQLGGVTPARRVGLVEAPPSISNPAWRDWAGEFELAPQFSLKVFEREGQLMVQGSGQPAIAATAAGTDRIEVPAVGAVVEFERDAGGRVVAAVLKQGGRSLRGPLRAAVPAPSAASRAPSDR</sequence>
<feature type="chain" id="PRO_5047228085" description="Beta-lactamase" evidence="6">
    <location>
        <begin position="20"/>
        <end position="555"/>
    </location>
</feature>
<organism evidence="8 9">
    <name type="scientific">Pelomonas lactea</name>
    <dbReference type="NCBI Taxonomy" id="3299030"/>
    <lineage>
        <taxon>Bacteria</taxon>
        <taxon>Pseudomonadati</taxon>
        <taxon>Pseudomonadota</taxon>
        <taxon>Betaproteobacteria</taxon>
        <taxon>Burkholderiales</taxon>
        <taxon>Sphaerotilaceae</taxon>
        <taxon>Roseateles</taxon>
    </lineage>
</organism>
<dbReference type="RefSeq" id="WP_394514012.1">
    <property type="nucleotide sequence ID" value="NZ_JBIGHX010000010.1"/>
</dbReference>
<dbReference type="InterPro" id="IPR012338">
    <property type="entry name" value="Beta-lactam/transpept-like"/>
</dbReference>
<evidence type="ECO:0000256" key="6">
    <source>
        <dbReference type="SAM" id="SignalP"/>
    </source>
</evidence>
<dbReference type="SUPFAM" id="SSF56601">
    <property type="entry name" value="beta-lactamase/transpeptidase-like"/>
    <property type="match status" value="1"/>
</dbReference>
<comment type="similarity">
    <text evidence="1 5">Belongs to the class-C beta-lactamase family.</text>
</comment>
<dbReference type="Proteomes" id="UP001606302">
    <property type="component" value="Unassembled WGS sequence"/>
</dbReference>
<evidence type="ECO:0000313" key="9">
    <source>
        <dbReference type="Proteomes" id="UP001606302"/>
    </source>
</evidence>
<dbReference type="EMBL" id="JBIGHX010000010">
    <property type="protein sequence ID" value="MFG6464581.1"/>
    <property type="molecule type" value="Genomic_DNA"/>
</dbReference>
<feature type="domain" description="Beta-lactamase-related" evidence="7">
    <location>
        <begin position="30"/>
        <end position="330"/>
    </location>
</feature>
<dbReference type="EC" id="3.5.2.6" evidence="2 5"/>
<evidence type="ECO:0000256" key="4">
    <source>
        <dbReference type="ARBA" id="ARBA00023251"/>
    </source>
</evidence>
<protein>
    <recommendedName>
        <fullName evidence="2 5">Beta-lactamase</fullName>
        <ecNumber evidence="2 5">3.5.2.6</ecNumber>
    </recommendedName>
</protein>
<evidence type="ECO:0000256" key="1">
    <source>
        <dbReference type="ARBA" id="ARBA00007840"/>
    </source>
</evidence>
<keyword evidence="3 5" id="KW-0378">Hydrolase</keyword>
<name>A0ABW7GRI5_9BURK</name>
<proteinExistence type="inferred from homology"/>
<keyword evidence="9" id="KW-1185">Reference proteome</keyword>
<evidence type="ECO:0000259" key="7">
    <source>
        <dbReference type="Pfam" id="PF00144"/>
    </source>
</evidence>
<keyword evidence="6" id="KW-0732">Signal</keyword>
<comment type="caution">
    <text evidence="8">The sequence shown here is derived from an EMBL/GenBank/DDBJ whole genome shotgun (WGS) entry which is preliminary data.</text>
</comment>
<feature type="signal peptide" evidence="6">
    <location>
        <begin position="1"/>
        <end position="19"/>
    </location>
</feature>
<dbReference type="InterPro" id="IPR050789">
    <property type="entry name" value="Diverse_Enzym_Activities"/>
</dbReference>
<dbReference type="Pfam" id="PF00144">
    <property type="entry name" value="Beta-lactamase"/>
    <property type="match status" value="1"/>
</dbReference>
<evidence type="ECO:0000256" key="5">
    <source>
        <dbReference type="RuleBase" id="RU361140"/>
    </source>
</evidence>
<keyword evidence="4 5" id="KW-0046">Antibiotic resistance</keyword>
<gene>
    <name evidence="8" type="ORF">ACG04Q_23620</name>
</gene>
<dbReference type="InterPro" id="IPR001466">
    <property type="entry name" value="Beta-lactam-related"/>
</dbReference>